<proteinExistence type="predicted"/>
<sequence>MCSQKDVGKGVIPMLFPDLLQIPFWHLFGISAEVPTNAAPKTRCFSNLLHRHVSKNGLLNAKRGQNWCPNVCHLKNREAWSKNSKCIYWAPELTAWCEASFDTQSMSFAGAERVRFQTTCLGFCIPRNGPATLH</sequence>
<gene>
    <name evidence="1" type="ORF">Poly51_18640</name>
</gene>
<reference evidence="1 2" key="1">
    <citation type="submission" date="2019-02" db="EMBL/GenBank/DDBJ databases">
        <title>Deep-cultivation of Planctomycetes and their phenomic and genomic characterization uncovers novel biology.</title>
        <authorList>
            <person name="Wiegand S."/>
            <person name="Jogler M."/>
            <person name="Boedeker C."/>
            <person name="Pinto D."/>
            <person name="Vollmers J."/>
            <person name="Rivas-Marin E."/>
            <person name="Kohn T."/>
            <person name="Peeters S.H."/>
            <person name="Heuer A."/>
            <person name="Rast P."/>
            <person name="Oberbeckmann S."/>
            <person name="Bunk B."/>
            <person name="Jeske O."/>
            <person name="Meyerdierks A."/>
            <person name="Storesund J.E."/>
            <person name="Kallscheuer N."/>
            <person name="Luecker S."/>
            <person name="Lage O.M."/>
            <person name="Pohl T."/>
            <person name="Merkel B.J."/>
            <person name="Hornburger P."/>
            <person name="Mueller R.-W."/>
            <person name="Bruemmer F."/>
            <person name="Labrenz M."/>
            <person name="Spormann A.M."/>
            <person name="Op Den Camp H."/>
            <person name="Overmann J."/>
            <person name="Amann R."/>
            <person name="Jetten M.S.M."/>
            <person name="Mascher T."/>
            <person name="Medema M.H."/>
            <person name="Devos D.P."/>
            <person name="Kaster A.-K."/>
            <person name="Ovreas L."/>
            <person name="Rohde M."/>
            <person name="Galperin M.Y."/>
            <person name="Jogler C."/>
        </authorList>
    </citation>
    <scope>NUCLEOTIDE SEQUENCE [LARGE SCALE GENOMIC DNA]</scope>
    <source>
        <strain evidence="1 2">Poly51</strain>
    </source>
</reference>
<name>A0A5C6FCA0_9BACT</name>
<dbReference type="AlphaFoldDB" id="A0A5C6FCA0"/>
<evidence type="ECO:0000313" key="2">
    <source>
        <dbReference type="Proteomes" id="UP000318288"/>
    </source>
</evidence>
<organism evidence="1 2">
    <name type="scientific">Rubripirellula tenax</name>
    <dbReference type="NCBI Taxonomy" id="2528015"/>
    <lineage>
        <taxon>Bacteria</taxon>
        <taxon>Pseudomonadati</taxon>
        <taxon>Planctomycetota</taxon>
        <taxon>Planctomycetia</taxon>
        <taxon>Pirellulales</taxon>
        <taxon>Pirellulaceae</taxon>
        <taxon>Rubripirellula</taxon>
    </lineage>
</organism>
<keyword evidence="2" id="KW-1185">Reference proteome</keyword>
<evidence type="ECO:0000313" key="1">
    <source>
        <dbReference type="EMBL" id="TWU59078.1"/>
    </source>
</evidence>
<comment type="caution">
    <text evidence="1">The sequence shown here is derived from an EMBL/GenBank/DDBJ whole genome shotgun (WGS) entry which is preliminary data.</text>
</comment>
<protein>
    <submittedName>
        <fullName evidence="1">Uncharacterized protein</fullName>
    </submittedName>
</protein>
<accession>A0A5C6FCA0</accession>
<dbReference type="Proteomes" id="UP000318288">
    <property type="component" value="Unassembled WGS sequence"/>
</dbReference>
<dbReference type="EMBL" id="SJPW01000002">
    <property type="protein sequence ID" value="TWU59078.1"/>
    <property type="molecule type" value="Genomic_DNA"/>
</dbReference>